<organism evidence="3">
    <name type="scientific">Mesocestoides corti</name>
    <name type="common">Flatworm</name>
    <dbReference type="NCBI Taxonomy" id="53468"/>
    <lineage>
        <taxon>Eukaryota</taxon>
        <taxon>Metazoa</taxon>
        <taxon>Spiralia</taxon>
        <taxon>Lophotrochozoa</taxon>
        <taxon>Platyhelminthes</taxon>
        <taxon>Cestoda</taxon>
        <taxon>Eucestoda</taxon>
        <taxon>Cyclophyllidea</taxon>
        <taxon>Mesocestoididae</taxon>
        <taxon>Mesocestoides</taxon>
    </lineage>
</organism>
<feature type="domain" description="DUF4200" evidence="2">
    <location>
        <begin position="3"/>
        <end position="57"/>
    </location>
</feature>
<sequence>SSLQRAEEQVKKRIAKEEELKCLKSQLLKVQAEISRNKIRLHDYQSYQRFLESLVPEPQRSERLNQMKVKQKENMADKENHQKQVQIEQSFAKDVEGITMATSEKSDLQKIFKKSYETV</sequence>
<accession>A0A5K3EIE2</accession>
<dbReference type="AlphaFoldDB" id="A0A5K3EIE2"/>
<dbReference type="InterPro" id="IPR025252">
    <property type="entry name" value="DUF4200"/>
</dbReference>
<reference evidence="3" key="1">
    <citation type="submission" date="2019-11" db="UniProtKB">
        <authorList>
            <consortium name="WormBaseParasite"/>
        </authorList>
    </citation>
    <scope>IDENTIFICATION</scope>
</reference>
<evidence type="ECO:0000259" key="2">
    <source>
        <dbReference type="Pfam" id="PF13863"/>
    </source>
</evidence>
<feature type="coiled-coil region" evidence="1">
    <location>
        <begin position="3"/>
        <end position="33"/>
    </location>
</feature>
<name>A0A5K3EIE2_MESCO</name>
<evidence type="ECO:0000256" key="1">
    <source>
        <dbReference type="SAM" id="Coils"/>
    </source>
</evidence>
<protein>
    <submittedName>
        <fullName evidence="3">DUF4200 domain-containing protein</fullName>
    </submittedName>
</protein>
<proteinExistence type="predicted"/>
<keyword evidence="1" id="KW-0175">Coiled coil</keyword>
<dbReference type="WBParaSite" id="MCU_000763-RC">
    <property type="protein sequence ID" value="MCU_000763-RC"/>
    <property type="gene ID" value="MCU_000763"/>
</dbReference>
<evidence type="ECO:0000313" key="3">
    <source>
        <dbReference type="WBParaSite" id="MCU_000763-RC"/>
    </source>
</evidence>
<dbReference type="Pfam" id="PF13863">
    <property type="entry name" value="DUF4200"/>
    <property type="match status" value="1"/>
</dbReference>